<dbReference type="EMBL" id="CP136895">
    <property type="protein sequence ID" value="WOL11020.1"/>
    <property type="molecule type" value="Genomic_DNA"/>
</dbReference>
<dbReference type="AlphaFoldDB" id="A0AAQ3KLY0"/>
<evidence type="ECO:0000313" key="2">
    <source>
        <dbReference type="EMBL" id="WOL11020.1"/>
    </source>
</evidence>
<dbReference type="InterPro" id="IPR000477">
    <property type="entry name" value="RT_dom"/>
</dbReference>
<gene>
    <name evidence="2" type="ORF">Cni_G19781</name>
</gene>
<keyword evidence="3" id="KW-1185">Reference proteome</keyword>
<dbReference type="Proteomes" id="UP001327560">
    <property type="component" value="Chromosome 6"/>
</dbReference>
<name>A0AAQ3KLY0_9LILI</name>
<sequence>MNDKNTKYFHSLAKFKKRNNAIQELLVDGTPVNDTKRMLGEFEAWYKDLWKWEDTALVDWNSMKQLNWKRIPQRIHGELSKDFSSIEIMEAMSSLGKGKAPGPDGFNLEFFLNFWSIIQDSYMAEIESLSESCSLPEAWRNTNLIFIPKIDNPRVVKEYRPIALCNVAYKILSKAIVNRIKQWIDKIISKEQTAIVGNKNLHDNILILSEVVNIISKSKRKKPFFIMKLDLEKAFDRVDWDAIKGICKCMNFPRVAISPHGKICNSGEIKVFKFKEISVSHIFFADDIIMIVKCCKRSVSNVKEVLNQYGEITNQRINFQKSELYFPGAYPSEKRKDICKLLGIKEGVFPLKYLGANVVQGKPTISIQRQVFGKAKNKLDC</sequence>
<dbReference type="PANTHER" id="PTHR31635">
    <property type="entry name" value="REVERSE TRANSCRIPTASE DOMAIN-CONTAINING PROTEIN-RELATED"/>
    <property type="match status" value="1"/>
</dbReference>
<evidence type="ECO:0000259" key="1">
    <source>
        <dbReference type="Pfam" id="PF00078"/>
    </source>
</evidence>
<evidence type="ECO:0000313" key="3">
    <source>
        <dbReference type="Proteomes" id="UP001327560"/>
    </source>
</evidence>
<feature type="domain" description="Reverse transcriptase" evidence="1">
    <location>
        <begin position="148"/>
        <end position="253"/>
    </location>
</feature>
<dbReference type="CDD" id="cd01650">
    <property type="entry name" value="RT_nLTR_like"/>
    <property type="match status" value="1"/>
</dbReference>
<dbReference type="InterPro" id="IPR043502">
    <property type="entry name" value="DNA/RNA_pol_sf"/>
</dbReference>
<proteinExistence type="predicted"/>
<dbReference type="Pfam" id="PF00078">
    <property type="entry name" value="RVT_1"/>
    <property type="match status" value="1"/>
</dbReference>
<organism evidence="2 3">
    <name type="scientific">Canna indica</name>
    <name type="common">Indian-shot</name>
    <dbReference type="NCBI Taxonomy" id="4628"/>
    <lineage>
        <taxon>Eukaryota</taxon>
        <taxon>Viridiplantae</taxon>
        <taxon>Streptophyta</taxon>
        <taxon>Embryophyta</taxon>
        <taxon>Tracheophyta</taxon>
        <taxon>Spermatophyta</taxon>
        <taxon>Magnoliopsida</taxon>
        <taxon>Liliopsida</taxon>
        <taxon>Zingiberales</taxon>
        <taxon>Cannaceae</taxon>
        <taxon>Canna</taxon>
    </lineage>
</organism>
<protein>
    <recommendedName>
        <fullName evidence="1">Reverse transcriptase domain-containing protein</fullName>
    </recommendedName>
</protein>
<reference evidence="2 3" key="1">
    <citation type="submission" date="2023-10" db="EMBL/GenBank/DDBJ databases">
        <title>Chromosome-scale genome assembly provides insights into flower coloration mechanisms of Canna indica.</title>
        <authorList>
            <person name="Li C."/>
        </authorList>
    </citation>
    <scope>NUCLEOTIDE SEQUENCE [LARGE SCALE GENOMIC DNA]</scope>
    <source>
        <tissue evidence="2">Flower</tissue>
    </source>
</reference>
<accession>A0AAQ3KLY0</accession>
<dbReference type="SUPFAM" id="SSF56672">
    <property type="entry name" value="DNA/RNA polymerases"/>
    <property type="match status" value="1"/>
</dbReference>
<dbReference type="PANTHER" id="PTHR31635:SF196">
    <property type="entry name" value="REVERSE TRANSCRIPTASE DOMAIN-CONTAINING PROTEIN-RELATED"/>
    <property type="match status" value="1"/>
</dbReference>